<evidence type="ECO:0000259" key="5">
    <source>
        <dbReference type="Pfam" id="PF00082"/>
    </source>
</evidence>
<keyword evidence="1 6" id="KW-0645">Protease</keyword>
<feature type="region of interest" description="Disordered" evidence="4">
    <location>
        <begin position="174"/>
        <end position="213"/>
    </location>
</feature>
<dbReference type="PRINTS" id="PR00723">
    <property type="entry name" value="SUBTILISIN"/>
</dbReference>
<dbReference type="GO" id="GO:0006508">
    <property type="term" value="P:proteolysis"/>
    <property type="evidence" value="ECO:0007669"/>
    <property type="project" value="UniProtKB-KW"/>
</dbReference>
<evidence type="ECO:0000313" key="6">
    <source>
        <dbReference type="EMBL" id="KUI56352.1"/>
    </source>
</evidence>
<keyword evidence="7" id="KW-1185">Reference proteome</keyword>
<reference evidence="7" key="1">
    <citation type="submission" date="2014-12" db="EMBL/GenBank/DDBJ databases">
        <title>Genome Sequence of Valsa Canker Pathogens Uncovers a Specific Adaption of Colonization on Woody Bark.</title>
        <authorList>
            <person name="Yin Z."/>
            <person name="Liu H."/>
            <person name="Gao X."/>
            <person name="Li Z."/>
            <person name="Song N."/>
            <person name="Ke X."/>
            <person name="Dai Q."/>
            <person name="Wu Y."/>
            <person name="Sun Y."/>
            <person name="Xu J.-R."/>
            <person name="Kang Z.K."/>
            <person name="Wang L."/>
            <person name="Huang L."/>
        </authorList>
    </citation>
    <scope>NUCLEOTIDE SEQUENCE [LARGE SCALE GENOMIC DNA]</scope>
    <source>
        <strain evidence="7">SXYL134</strain>
    </source>
</reference>
<dbReference type="Gene3D" id="3.40.50.200">
    <property type="entry name" value="Peptidase S8/S53 domain"/>
    <property type="match status" value="1"/>
</dbReference>
<name>A0A194UX97_CYTMA</name>
<keyword evidence="2" id="KW-0378">Hydrolase</keyword>
<dbReference type="Proteomes" id="UP000078576">
    <property type="component" value="Unassembled WGS sequence"/>
</dbReference>
<organism evidence="6 7">
    <name type="scientific">Cytospora mali</name>
    <name type="common">Apple Valsa canker fungus</name>
    <name type="synonym">Valsa mali</name>
    <dbReference type="NCBI Taxonomy" id="578113"/>
    <lineage>
        <taxon>Eukaryota</taxon>
        <taxon>Fungi</taxon>
        <taxon>Dikarya</taxon>
        <taxon>Ascomycota</taxon>
        <taxon>Pezizomycotina</taxon>
        <taxon>Sordariomycetes</taxon>
        <taxon>Sordariomycetidae</taxon>
        <taxon>Diaporthales</taxon>
        <taxon>Cytosporaceae</taxon>
        <taxon>Cytospora</taxon>
    </lineage>
</organism>
<keyword evidence="3" id="KW-0720">Serine protease</keyword>
<dbReference type="InterPro" id="IPR036852">
    <property type="entry name" value="Peptidase_S8/S53_dom_sf"/>
</dbReference>
<dbReference type="InterPro" id="IPR000209">
    <property type="entry name" value="Peptidase_S8/S53_dom"/>
</dbReference>
<dbReference type="Pfam" id="PF00082">
    <property type="entry name" value="Peptidase_S8"/>
    <property type="match status" value="1"/>
</dbReference>
<sequence>MVQKPNHREQAKAMLQKRQANEVSITPAKALQNLFDPKDQGEVEKQLWLKALNAKVRGQNLQVQREITSMHEYLAKQYHDSGKENETDQNVLHNLLDLRDKPPSYKLKYLFSSGQEGLTILHVILKRSTYPFESNFQFSRMKPLIRFLLRIHPELPAVTSTDSKGSPLFMALETQQTTSGGPLDKNEKNEEFGDEEYANNEYEEEEEEEEDGSKWLFNPSEKEDIVRFLCDKHPDGLGSGAAIKSLAQMVYSSDPSAAACHAIHRAVASSDFRISEDVLKELSKIKIQDRGSGVETPCLMMRDGQGRTCLHIALTAAFREHRTWWAEKLTVLHPDLLQTASTIKRNGKEEKRTPLQHFSEQKVAMRPESRLEFKMPFKTSLETDSNTEVKMDQGWDTKLESLEAFLKRQCLMNFDSDTCKRIMYKKENAREIFLTLEDDTISWDLLESQKKHYKLDTLLKRLHICDSISVHWDDSSNASLKAHDITKKWGCTGNVDLFLVFHWLKTENKVKKILEVEVDDGAKRVTSIVDSSADKKKPHSDQAIIKCLEGLGVETLNWQRLDIPAEVIVKGAGPGVKKLWLYCSGFQAVLQSWADTQGLARLENLEEVHVEISQGLESVEWTKRNGEEFKKSLQETFKRLNPEKKELAIEYVIARRRTTHKTKYATSKVKDKDEHGFEEQDWLKCMDEFADIMQAVEQYSSFKSGIKTPVHPIRVALIDDGVKSSYNKLDNNIHAGKAGWQQPNPDNKQKKSTRGGPFRNYNSSQTGHGTVMAYYIKRVCPKVSFYIAKLDVTSRNTIDGDGKFVTFSCDSAAEAIHWAVEEDVDIISMSWSIEKDTTINSQAKPAELQLSEAINAAVNKHILLFCANPDKGKDFLENDTLPNSLNNNIFCIGAATQDGVCWSRIDPEDRSCNYFLPGVELGIQVESKTRKNPDDPPRQWRKHSGSSLSCALAAGLAAMILHCSLVSNTVEFGSEKWKWYACAPPYLRARNSKEVKY</sequence>
<evidence type="ECO:0000256" key="2">
    <source>
        <dbReference type="ARBA" id="ARBA00022801"/>
    </source>
</evidence>
<gene>
    <name evidence="6" type="ORF">VP1G_03736</name>
</gene>
<dbReference type="SUPFAM" id="SSF52743">
    <property type="entry name" value="Subtilisin-like"/>
    <property type="match status" value="1"/>
</dbReference>
<dbReference type="GO" id="GO:0004252">
    <property type="term" value="F:serine-type endopeptidase activity"/>
    <property type="evidence" value="ECO:0007669"/>
    <property type="project" value="InterPro"/>
</dbReference>
<accession>A0A194UX97</accession>
<feature type="domain" description="Peptidase S8/S53" evidence="5">
    <location>
        <begin position="713"/>
        <end position="961"/>
    </location>
</feature>
<evidence type="ECO:0000256" key="3">
    <source>
        <dbReference type="ARBA" id="ARBA00022825"/>
    </source>
</evidence>
<feature type="region of interest" description="Disordered" evidence="4">
    <location>
        <begin position="735"/>
        <end position="764"/>
    </location>
</feature>
<evidence type="ECO:0000256" key="4">
    <source>
        <dbReference type="SAM" id="MobiDB-lite"/>
    </source>
</evidence>
<protein>
    <submittedName>
        <fullName evidence="6">Major intracellular serine protease</fullName>
    </submittedName>
</protein>
<dbReference type="EMBL" id="KN714688">
    <property type="protein sequence ID" value="KUI56352.1"/>
    <property type="molecule type" value="Genomic_DNA"/>
</dbReference>
<dbReference type="OrthoDB" id="5093543at2759"/>
<dbReference type="STRING" id="694573.A0A194UX97"/>
<feature type="compositionally biased region" description="Acidic residues" evidence="4">
    <location>
        <begin position="192"/>
        <end position="211"/>
    </location>
</feature>
<dbReference type="InterPro" id="IPR015500">
    <property type="entry name" value="Peptidase_S8_subtilisin-rel"/>
</dbReference>
<dbReference type="AlphaFoldDB" id="A0A194UX97"/>
<proteinExistence type="predicted"/>
<evidence type="ECO:0000256" key="1">
    <source>
        <dbReference type="ARBA" id="ARBA00022670"/>
    </source>
</evidence>
<evidence type="ECO:0000313" key="7">
    <source>
        <dbReference type="Proteomes" id="UP000078576"/>
    </source>
</evidence>